<feature type="compositionally biased region" description="Acidic residues" evidence="1">
    <location>
        <begin position="51"/>
        <end position="61"/>
    </location>
</feature>
<feature type="domain" description="MCM3-like winged helix" evidence="2">
    <location>
        <begin position="252"/>
        <end position="328"/>
    </location>
</feature>
<dbReference type="AlphaFoldDB" id="N1RIJ2"/>
<accession>N1RIJ2</accession>
<feature type="region of interest" description="Disordered" evidence="1">
    <location>
        <begin position="1"/>
        <end position="84"/>
    </location>
</feature>
<dbReference type="STRING" id="1229665.N1RIJ2"/>
<dbReference type="Proteomes" id="UP000016929">
    <property type="component" value="Unassembled WGS sequence"/>
</dbReference>
<sequence length="328" mass="35148">MADVAETPEIELPTDSKEAVVVEEEKDIDQTNSEDAEEHKNGDEGAPGTEPEPEPEAEAEAEADKSPEHPPLAIIEGKASDSSGEEAVPIDFFTMGMFIIDDIDFIPPTPPVKDILGGAGTYSALGARLFSPPPKSASVGWIVDQGSDFPPSLSTLIDSWSTSALFRHDGLRLTTRGWNGYEGTAEKREKPVTLPGPAENLIRRTQDQSQSQASFASSIPASQLPSSNQLESQDGDEDLASGAAALAIDDTPISSERLTTFRTALGQLLNTNLFEDDAAELDAVVEAVNKKIGNRRDAFDKGEATKALQKMGEANQIMFTEGDLVYKI</sequence>
<organism evidence="3 4">
    <name type="scientific">Fusarium oxysporum f. sp. cubense (strain race 4)</name>
    <name type="common">Panama disease fungus</name>
    <dbReference type="NCBI Taxonomy" id="2502994"/>
    <lineage>
        <taxon>Eukaryota</taxon>
        <taxon>Fungi</taxon>
        <taxon>Dikarya</taxon>
        <taxon>Ascomycota</taxon>
        <taxon>Pezizomycotina</taxon>
        <taxon>Sordariomycetes</taxon>
        <taxon>Hypocreomycetidae</taxon>
        <taxon>Hypocreales</taxon>
        <taxon>Nectriaceae</taxon>
        <taxon>Fusarium</taxon>
        <taxon>Fusarium oxysporum species complex</taxon>
    </lineage>
</organism>
<dbReference type="InterPro" id="IPR056575">
    <property type="entry name" value="WH_MCM3_C"/>
</dbReference>
<feature type="region of interest" description="Disordered" evidence="1">
    <location>
        <begin position="204"/>
        <end position="238"/>
    </location>
</feature>
<gene>
    <name evidence="3" type="ORF">FOC4_g10006797</name>
</gene>
<evidence type="ECO:0000313" key="3">
    <source>
        <dbReference type="EMBL" id="EMT66393.1"/>
    </source>
</evidence>
<dbReference type="PANTHER" id="PTHR47098:SF2">
    <property type="entry name" value="PROTEIN MAK32"/>
    <property type="match status" value="1"/>
</dbReference>
<protein>
    <submittedName>
        <fullName evidence="3">Protein MAK32</fullName>
    </submittedName>
</protein>
<evidence type="ECO:0000256" key="1">
    <source>
        <dbReference type="SAM" id="MobiDB-lite"/>
    </source>
</evidence>
<reference evidence="4" key="1">
    <citation type="submission" date="2012-09" db="EMBL/GenBank/DDBJ databases">
        <title>Genome sequencing and comparative transcriptomics of race 1 and race 4 of banana pathogen: Fusarium oxysporum f. sp. cubense.</title>
        <authorList>
            <person name="Fang X."/>
            <person name="Huang J."/>
        </authorList>
    </citation>
    <scope>NUCLEOTIDE SEQUENCE [LARGE SCALE GENOMIC DNA]</scope>
    <source>
        <strain evidence="4">race 4</strain>
    </source>
</reference>
<dbReference type="EMBL" id="KB726988">
    <property type="protein sequence ID" value="EMT66393.1"/>
    <property type="molecule type" value="Genomic_DNA"/>
</dbReference>
<reference evidence="4" key="2">
    <citation type="journal article" date="2014" name="PLoS ONE">
        <title>Genome and Transcriptome Analysis of the Fungal Pathogen Fusarium oxysporum f. sp. cubense Causing Banana Vascular Wilt Disease.</title>
        <authorList>
            <person name="Guo L."/>
            <person name="Han L."/>
            <person name="Yang L."/>
            <person name="Zeng H."/>
            <person name="Fan D."/>
            <person name="Zhu Y."/>
            <person name="Feng Y."/>
            <person name="Wang G."/>
            <person name="Peng C."/>
            <person name="Jiang X."/>
            <person name="Zhou D."/>
            <person name="Ni P."/>
            <person name="Liang C."/>
            <person name="Liu L."/>
            <person name="Wang J."/>
            <person name="Mao C."/>
            <person name="Fang X."/>
            <person name="Peng M."/>
            <person name="Huang J."/>
        </authorList>
    </citation>
    <scope>NUCLEOTIDE SEQUENCE [LARGE SCALE GENOMIC DNA]</scope>
    <source>
        <strain evidence="4">race 4</strain>
    </source>
</reference>
<name>N1RIJ2_FUSC4</name>
<keyword evidence="4" id="KW-1185">Reference proteome</keyword>
<evidence type="ECO:0000313" key="4">
    <source>
        <dbReference type="Proteomes" id="UP000016929"/>
    </source>
</evidence>
<dbReference type="HOGENOM" id="CLU_847407_0_0_1"/>
<dbReference type="PANTHER" id="PTHR47098">
    <property type="entry name" value="PROTEIN MAK32"/>
    <property type="match status" value="1"/>
</dbReference>
<feature type="compositionally biased region" description="Low complexity" evidence="1">
    <location>
        <begin position="207"/>
        <end position="223"/>
    </location>
</feature>
<proteinExistence type="predicted"/>
<dbReference type="Pfam" id="PF23191">
    <property type="entry name" value="WHD_MCM3_C"/>
    <property type="match status" value="1"/>
</dbReference>
<evidence type="ECO:0000259" key="2">
    <source>
        <dbReference type="Pfam" id="PF23191"/>
    </source>
</evidence>
<feature type="compositionally biased region" description="Acidic residues" evidence="1">
    <location>
        <begin position="21"/>
        <end position="36"/>
    </location>
</feature>